<protein>
    <submittedName>
        <fullName evidence="2">Uncharacterized protein</fullName>
    </submittedName>
</protein>
<gene>
    <name evidence="2" type="ORF">KC01_LOCUS8551</name>
</gene>
<sequence length="315" mass="35502">MRIIHLKPPHSDPDRNTPDKQPHATHISFRDPSHSDSRWRSWGEESGGAGGEVAGVGGAGVKGREVKVLQVRVLEVKVQEVEVKMLEVEVLEVEVKGPGVEVLEVKVEVLKLLEVLGWSPEESASSSDKLQECEVLLEPTLVGPNRADGPTKQQCLVSEDDDCTTGSEVTEDEVGDEEEINKKQAAKKAKKPPRPLKKQLSSPNFSRREKNDKAPVKDSTPFTVSVQKSKWDTSRSLRYNQDLQREEDQRRMTEIIEHLTQMRFGDQEPRTSKDPQESSGGIYSRLEAQFRNTIQRQNNDKMPRSKTRYAQIKST</sequence>
<dbReference type="AlphaFoldDB" id="A0AAV2JHJ8"/>
<accession>A0AAV2JHJ8</accession>
<dbReference type="InterPro" id="IPR045902">
    <property type="entry name" value="SANBR-like"/>
</dbReference>
<reference evidence="2 3" key="1">
    <citation type="submission" date="2024-04" db="EMBL/GenBank/DDBJ databases">
        <authorList>
            <person name="Waldvogel A.-M."/>
            <person name="Schoenle A."/>
        </authorList>
    </citation>
    <scope>NUCLEOTIDE SEQUENCE [LARGE SCALE GENOMIC DNA]</scope>
</reference>
<feature type="compositionally biased region" description="Basic and acidic residues" evidence="1">
    <location>
        <begin position="243"/>
        <end position="257"/>
    </location>
</feature>
<feature type="compositionally biased region" description="Acidic residues" evidence="1">
    <location>
        <begin position="158"/>
        <end position="179"/>
    </location>
</feature>
<dbReference type="PANTHER" id="PTHR20946">
    <property type="entry name" value="SANT AND BTB DOMAIN REGULATOR OF CLASS SWITCH RECOMBINATION"/>
    <property type="match status" value="1"/>
</dbReference>
<keyword evidence="3" id="KW-1185">Reference proteome</keyword>
<evidence type="ECO:0000313" key="2">
    <source>
        <dbReference type="EMBL" id="CAL1577168.1"/>
    </source>
</evidence>
<evidence type="ECO:0000313" key="3">
    <source>
        <dbReference type="Proteomes" id="UP001497482"/>
    </source>
</evidence>
<name>A0AAV2JHJ8_KNICA</name>
<organism evidence="2 3">
    <name type="scientific">Knipowitschia caucasica</name>
    <name type="common">Caucasian dwarf goby</name>
    <name type="synonym">Pomatoschistus caucasicus</name>
    <dbReference type="NCBI Taxonomy" id="637954"/>
    <lineage>
        <taxon>Eukaryota</taxon>
        <taxon>Metazoa</taxon>
        <taxon>Chordata</taxon>
        <taxon>Craniata</taxon>
        <taxon>Vertebrata</taxon>
        <taxon>Euteleostomi</taxon>
        <taxon>Actinopterygii</taxon>
        <taxon>Neopterygii</taxon>
        <taxon>Teleostei</taxon>
        <taxon>Neoteleostei</taxon>
        <taxon>Acanthomorphata</taxon>
        <taxon>Gobiaria</taxon>
        <taxon>Gobiiformes</taxon>
        <taxon>Gobioidei</taxon>
        <taxon>Gobiidae</taxon>
        <taxon>Gobiinae</taxon>
        <taxon>Knipowitschia</taxon>
    </lineage>
</organism>
<feature type="region of interest" description="Disordered" evidence="1">
    <location>
        <begin position="1"/>
        <end position="57"/>
    </location>
</feature>
<feature type="compositionally biased region" description="Basic and acidic residues" evidence="1">
    <location>
        <begin position="265"/>
        <end position="276"/>
    </location>
</feature>
<feature type="compositionally biased region" description="Gly residues" evidence="1">
    <location>
        <begin position="45"/>
        <end position="57"/>
    </location>
</feature>
<proteinExistence type="predicted"/>
<evidence type="ECO:0000256" key="1">
    <source>
        <dbReference type="SAM" id="MobiDB-lite"/>
    </source>
</evidence>
<feature type="compositionally biased region" description="Basic and acidic residues" evidence="1">
    <location>
        <begin position="206"/>
        <end position="216"/>
    </location>
</feature>
<dbReference type="Proteomes" id="UP001497482">
    <property type="component" value="Chromosome 13"/>
</dbReference>
<feature type="compositionally biased region" description="Basic residues" evidence="1">
    <location>
        <begin position="184"/>
        <end position="197"/>
    </location>
</feature>
<dbReference type="EMBL" id="OZ035835">
    <property type="protein sequence ID" value="CAL1577168.1"/>
    <property type="molecule type" value="Genomic_DNA"/>
</dbReference>
<feature type="compositionally biased region" description="Basic and acidic residues" evidence="1">
    <location>
        <begin position="9"/>
        <end position="43"/>
    </location>
</feature>
<feature type="region of interest" description="Disordered" evidence="1">
    <location>
        <begin position="139"/>
        <end position="315"/>
    </location>
</feature>
<dbReference type="PANTHER" id="PTHR20946:SF0">
    <property type="entry name" value="SANT AND BTB DOMAIN REGULATOR OF CLASS SWITCH RECOMBINATION"/>
    <property type="match status" value="1"/>
</dbReference>